<accession>A0A2I1CT56</accession>
<keyword evidence="3" id="KW-1185">Reference proteome</keyword>
<name>A0A2I1CT56_ASPC2</name>
<evidence type="ECO:0000313" key="2">
    <source>
        <dbReference type="EMBL" id="PKY00794.1"/>
    </source>
</evidence>
<protein>
    <submittedName>
        <fullName evidence="2">Uncharacterized protein</fullName>
    </submittedName>
</protein>
<keyword evidence="1" id="KW-0812">Transmembrane</keyword>
<comment type="caution">
    <text evidence="2">The sequence shown here is derived from an EMBL/GenBank/DDBJ whole genome shotgun (WGS) entry which is preliminary data.</text>
</comment>
<dbReference type="VEuPathDB" id="FungiDB:P168DRAFT_64639"/>
<dbReference type="RefSeq" id="XP_024689388.1">
    <property type="nucleotide sequence ID" value="XM_024842078.1"/>
</dbReference>
<dbReference type="EMBL" id="MSFM01000013">
    <property type="protein sequence ID" value="PKY00794.1"/>
    <property type="molecule type" value="Genomic_DNA"/>
</dbReference>
<reference evidence="2" key="1">
    <citation type="submission" date="2016-12" db="EMBL/GenBank/DDBJ databases">
        <title>The genomes of Aspergillus section Nigri reveals drivers in fungal speciation.</title>
        <authorList>
            <consortium name="DOE Joint Genome Institute"/>
            <person name="Vesth T.C."/>
            <person name="Nybo J."/>
            <person name="Theobald S."/>
            <person name="Brandl J."/>
            <person name="Frisvad J.C."/>
            <person name="Nielsen K.F."/>
            <person name="Lyhne E.K."/>
            <person name="Kogle M.E."/>
            <person name="Kuo A."/>
            <person name="Riley R."/>
            <person name="Clum A."/>
            <person name="Nolan M."/>
            <person name="Lipzen A."/>
            <person name="Salamov A."/>
            <person name="Henrissat B."/>
            <person name="Wiebenga A."/>
            <person name="De vries R.P."/>
            <person name="Grigoriev I.V."/>
            <person name="Mortensen U.H."/>
            <person name="Andersen M.R."/>
            <person name="Baker S.E."/>
        </authorList>
    </citation>
    <scope>NUCLEOTIDE SEQUENCE</scope>
    <source>
        <strain evidence="2">IBT 28561</strain>
    </source>
</reference>
<evidence type="ECO:0000313" key="3">
    <source>
        <dbReference type="Proteomes" id="UP000234254"/>
    </source>
</evidence>
<keyword evidence="1" id="KW-1133">Transmembrane helix</keyword>
<dbReference type="GeneID" id="36549607"/>
<proteinExistence type="predicted"/>
<feature type="transmembrane region" description="Helical" evidence="1">
    <location>
        <begin position="70"/>
        <end position="94"/>
    </location>
</feature>
<dbReference type="AlphaFoldDB" id="A0A2I1CT56"/>
<evidence type="ECO:0000256" key="1">
    <source>
        <dbReference type="SAM" id="Phobius"/>
    </source>
</evidence>
<sequence length="95" mass="10906">MSSPFFPHLQPFTLYLLSISFHGHETCTIPLHTNFSFFLFCFQRKDMHSEVAPLTCGIMMGRRSGMQNKYLSTCLFNIFSIPCSISAFCILIRIS</sequence>
<gene>
    <name evidence="2" type="ORF">P168DRAFT_64639</name>
</gene>
<organism evidence="2 3">
    <name type="scientific">Aspergillus campestris (strain IBT 28561)</name>
    <dbReference type="NCBI Taxonomy" id="1392248"/>
    <lineage>
        <taxon>Eukaryota</taxon>
        <taxon>Fungi</taxon>
        <taxon>Dikarya</taxon>
        <taxon>Ascomycota</taxon>
        <taxon>Pezizomycotina</taxon>
        <taxon>Eurotiomycetes</taxon>
        <taxon>Eurotiomycetidae</taxon>
        <taxon>Eurotiales</taxon>
        <taxon>Aspergillaceae</taxon>
        <taxon>Aspergillus</taxon>
        <taxon>Aspergillus subgen. Circumdati</taxon>
    </lineage>
</organism>
<keyword evidence="1" id="KW-0472">Membrane</keyword>
<dbReference type="Proteomes" id="UP000234254">
    <property type="component" value="Unassembled WGS sequence"/>
</dbReference>